<dbReference type="Proteomes" id="UP000054598">
    <property type="component" value="Unassembled WGS sequence"/>
</dbReference>
<dbReference type="AlphaFoldDB" id="A0A101IVH3"/>
<proteinExistence type="predicted"/>
<dbReference type="PATRIC" id="fig|2198.3.peg.726"/>
<protein>
    <submittedName>
        <fullName evidence="1">CRISPR-associated protein, Cse4 family</fullName>
    </submittedName>
</protein>
<comment type="caution">
    <text evidence="1">The sequence shown here is derived from an EMBL/GenBank/DDBJ whole genome shotgun (WGS) entry which is preliminary data.</text>
</comment>
<dbReference type="InterPro" id="IPR010148">
    <property type="entry name" value="CRISPR-assoc_prot_CT1975"/>
</dbReference>
<dbReference type="NCBIfam" id="TIGR01869">
    <property type="entry name" value="casC_Cse4"/>
    <property type="match status" value="1"/>
</dbReference>
<evidence type="ECO:0000313" key="2">
    <source>
        <dbReference type="Proteomes" id="UP000054598"/>
    </source>
</evidence>
<dbReference type="EMBL" id="LGHE01000081">
    <property type="protein sequence ID" value="KUL01899.1"/>
    <property type="molecule type" value="Genomic_DNA"/>
</dbReference>
<organism evidence="1 2">
    <name type="scientific">Methanoculleus marisnigri</name>
    <dbReference type="NCBI Taxonomy" id="2198"/>
    <lineage>
        <taxon>Archaea</taxon>
        <taxon>Methanobacteriati</taxon>
        <taxon>Methanobacteriota</taxon>
        <taxon>Stenosarchaea group</taxon>
        <taxon>Methanomicrobia</taxon>
        <taxon>Methanomicrobiales</taxon>
        <taxon>Methanomicrobiaceae</taxon>
        <taxon>Methanoculleus</taxon>
    </lineage>
</organism>
<sequence>MSEFIQLHMLVSYPPSNLNRDDLGRPKTAMMGGAQRLRVSSQSLKRAWRTSDIFTDALAGHLGIRTKEMGTQIHRSLTSGVSLAGILSGVKDAPVTFKPVAEDKARKWAAEIAGGFGKLKAGEGALEIEQLAHFSPEEIAAIDALIANLAATGSDPGDNDKKLLMERHTAADIAMFGRMLAASPIYNTEAAVQVSHAVTVHAVAVEDDYFTAVDDLNRGDEDMGAGHLGETEFASGLFYLYVCVNRDLLRENLGGDEALAGAALRALVEAAAKVAPTGKQNSFASRAYASYLLAEKGCQQPRSLSVAYLRPLQENDLLGSAIGALKETRDKMDAVYGNCSDAHREMNAYAGEGTLQEVLDFVAGQHA</sequence>
<name>A0A101IVH3_9EURY</name>
<accession>A0A101IVH3</accession>
<gene>
    <name evidence="1" type="ORF">XE10_0874</name>
</gene>
<dbReference type="Pfam" id="PF09344">
    <property type="entry name" value="Cas_CT1975"/>
    <property type="match status" value="1"/>
</dbReference>
<reference evidence="2" key="1">
    <citation type="journal article" date="2015" name="MBio">
        <title>Genome-Resolved Metagenomic Analysis Reveals Roles for Candidate Phyla and Other Microbial Community Members in Biogeochemical Transformations in Oil Reservoirs.</title>
        <authorList>
            <person name="Hu P."/>
            <person name="Tom L."/>
            <person name="Singh A."/>
            <person name="Thomas B.C."/>
            <person name="Baker B.J."/>
            <person name="Piceno Y.M."/>
            <person name="Andersen G.L."/>
            <person name="Banfield J.F."/>
        </authorList>
    </citation>
    <scope>NUCLEOTIDE SEQUENCE [LARGE SCALE GENOMIC DNA]</scope>
</reference>
<evidence type="ECO:0000313" key="1">
    <source>
        <dbReference type="EMBL" id="KUL01899.1"/>
    </source>
</evidence>